<dbReference type="OrthoDB" id="5651686at2"/>
<evidence type="ECO:0000313" key="2">
    <source>
        <dbReference type="Proteomes" id="UP000254968"/>
    </source>
</evidence>
<dbReference type="RefSeq" id="WP_115304170.1">
    <property type="nucleotide sequence ID" value="NZ_CAAAHO010000009.1"/>
</dbReference>
<gene>
    <name evidence="1" type="ORF">NCTC13315_02917</name>
</gene>
<evidence type="ECO:0000313" key="1">
    <source>
        <dbReference type="EMBL" id="STX55546.1"/>
    </source>
</evidence>
<name>A0A378JPM3_9GAMM</name>
<dbReference type="InterPro" id="IPR026337">
    <property type="entry name" value="AKG_HExxH"/>
</dbReference>
<dbReference type="AlphaFoldDB" id="A0A378JPM3"/>
<organism evidence="1 2">
    <name type="scientific">Legionella beliardensis</name>
    <dbReference type="NCBI Taxonomy" id="91822"/>
    <lineage>
        <taxon>Bacteria</taxon>
        <taxon>Pseudomonadati</taxon>
        <taxon>Pseudomonadota</taxon>
        <taxon>Gammaproteobacteria</taxon>
        <taxon>Legionellales</taxon>
        <taxon>Legionellaceae</taxon>
        <taxon>Legionella</taxon>
    </lineage>
</organism>
<protein>
    <submittedName>
        <fullName evidence="1">HEXXH motif domain</fullName>
    </submittedName>
</protein>
<dbReference type="EMBL" id="UGNV01000003">
    <property type="protein sequence ID" value="STX55546.1"/>
    <property type="molecule type" value="Genomic_DNA"/>
</dbReference>
<accession>A0A378JPM3</accession>
<sequence>MSTNQKLLRTLPIEPFMGETHVKALHCYLRKRTKTSFMELILAAEEGLTANFDVVIQKIDSLDVNRRLSPLLYFYYYSLLEALYNQNKREVARLCHSLIEFDSNNFYTKQLLLDNNQINPIIKYQQNYIQTLSNRIETFEPLSPIEFDLANKQISQVIDIIEKTSKNLHSEIQEILAVLHLSKGVFLATAATSLKYFGMIILRYKMLHSAPQQLLYFFDSIVHEISHVFLNLLMTLDPIVLNSTELHHSPARNVLRPLKGIFHAHFVFFRLIVMYKLAINYFIDDESNNYDKNHANIAIRDLPYIYQDRLQAYQIKFKQGEEILLKHAKLTKFGRAFLCSLNLESKDGLL</sequence>
<dbReference type="Proteomes" id="UP000254968">
    <property type="component" value="Unassembled WGS sequence"/>
</dbReference>
<keyword evidence="2" id="KW-1185">Reference proteome</keyword>
<proteinExistence type="predicted"/>
<reference evidence="1 2" key="1">
    <citation type="submission" date="2018-06" db="EMBL/GenBank/DDBJ databases">
        <authorList>
            <consortium name="Pathogen Informatics"/>
            <person name="Doyle S."/>
        </authorList>
    </citation>
    <scope>NUCLEOTIDE SEQUENCE [LARGE SCALE GENOMIC DNA]</scope>
    <source>
        <strain evidence="1 2">NCTC13315</strain>
    </source>
</reference>
<dbReference type="NCBIfam" id="TIGR04267">
    <property type="entry name" value="mod_HExxH"/>
    <property type="match status" value="1"/>
</dbReference>